<sequence length="149" mass="16769">MAPILPDLTNIIQQKVSDLQPGNETRRLSLLQSARDLVISLEKPHEHSGADPSLIERLLKLVAVEKFVEETAPDTYRANDITHCIALPEPQGAIEDMFQSERVLAAIPEFLKEIKYANPTDKDNSAWKYGYQQSSTILNTSTLHDERKS</sequence>
<dbReference type="PANTHER" id="PTHR43712:SF1">
    <property type="entry name" value="HYPOTHETICAL O-METHYLTRANSFERASE (EUROFUNG)-RELATED"/>
    <property type="match status" value="1"/>
</dbReference>
<dbReference type="EMBL" id="JAFJYH010000490">
    <property type="protein sequence ID" value="KAG4411339.1"/>
    <property type="molecule type" value="Genomic_DNA"/>
</dbReference>
<gene>
    <name evidence="1" type="ORF">IFR04_015525</name>
</gene>
<organism evidence="1 2">
    <name type="scientific">Cadophora malorum</name>
    <dbReference type="NCBI Taxonomy" id="108018"/>
    <lineage>
        <taxon>Eukaryota</taxon>
        <taxon>Fungi</taxon>
        <taxon>Dikarya</taxon>
        <taxon>Ascomycota</taxon>
        <taxon>Pezizomycotina</taxon>
        <taxon>Leotiomycetes</taxon>
        <taxon>Helotiales</taxon>
        <taxon>Ploettnerulaceae</taxon>
        <taxon>Cadophora</taxon>
    </lineage>
</organism>
<comment type="caution">
    <text evidence="1">The sequence shown here is derived from an EMBL/GenBank/DDBJ whole genome shotgun (WGS) entry which is preliminary data.</text>
</comment>
<reference evidence="1" key="1">
    <citation type="submission" date="2021-02" db="EMBL/GenBank/DDBJ databases">
        <title>Genome sequence Cadophora malorum strain M34.</title>
        <authorList>
            <person name="Stefanovic E."/>
            <person name="Vu D."/>
            <person name="Scully C."/>
            <person name="Dijksterhuis J."/>
            <person name="Roader J."/>
            <person name="Houbraken J."/>
        </authorList>
    </citation>
    <scope>NUCLEOTIDE SEQUENCE</scope>
    <source>
        <strain evidence="1">M34</strain>
    </source>
</reference>
<dbReference type="AlphaFoldDB" id="A0A8H7T0L1"/>
<dbReference type="OrthoDB" id="1535081at2759"/>
<proteinExistence type="predicted"/>
<dbReference type="PANTHER" id="PTHR43712">
    <property type="entry name" value="PUTATIVE (AFU_ORTHOLOGUE AFUA_4G14580)-RELATED"/>
    <property type="match status" value="1"/>
</dbReference>
<accession>A0A8H7T0L1</accession>
<keyword evidence="2" id="KW-1185">Reference proteome</keyword>
<evidence type="ECO:0000313" key="1">
    <source>
        <dbReference type="EMBL" id="KAG4411339.1"/>
    </source>
</evidence>
<dbReference type="Proteomes" id="UP000664132">
    <property type="component" value="Unassembled WGS sequence"/>
</dbReference>
<dbReference type="Gene3D" id="1.10.10.10">
    <property type="entry name" value="Winged helix-like DNA-binding domain superfamily/Winged helix DNA-binding domain"/>
    <property type="match status" value="1"/>
</dbReference>
<dbReference type="InterPro" id="IPR036388">
    <property type="entry name" value="WH-like_DNA-bd_sf"/>
</dbReference>
<name>A0A8H7T0L1_9HELO</name>
<protein>
    <submittedName>
        <fullName evidence="1">Uncharacterized protein</fullName>
    </submittedName>
</protein>
<evidence type="ECO:0000313" key="2">
    <source>
        <dbReference type="Proteomes" id="UP000664132"/>
    </source>
</evidence>